<dbReference type="PROSITE" id="PS01209">
    <property type="entry name" value="LDLRA_1"/>
    <property type="match status" value="5"/>
</dbReference>
<dbReference type="PRINTS" id="PR00261">
    <property type="entry name" value="LDLRECEPTOR"/>
</dbReference>
<feature type="domain" description="MAM" evidence="4">
    <location>
        <begin position="826"/>
        <end position="985"/>
    </location>
</feature>
<evidence type="ECO:0000313" key="6">
    <source>
        <dbReference type="Proteomes" id="UP001239994"/>
    </source>
</evidence>
<reference evidence="5" key="1">
    <citation type="submission" date="2023-03" db="EMBL/GenBank/DDBJ databases">
        <title>Electrophorus voltai genome.</title>
        <authorList>
            <person name="Bian C."/>
        </authorList>
    </citation>
    <scope>NUCLEOTIDE SEQUENCE</scope>
    <source>
        <strain evidence="5">CB-2022</strain>
        <tissue evidence="5">Muscle</tissue>
    </source>
</reference>
<name>A0AAD9DXT1_9TELE</name>
<dbReference type="PROSITE" id="PS50060">
    <property type="entry name" value="MAM_2"/>
    <property type="match status" value="6"/>
</dbReference>
<evidence type="ECO:0000256" key="3">
    <source>
        <dbReference type="PROSITE-ProRule" id="PRU00124"/>
    </source>
</evidence>
<feature type="disulfide bond" evidence="3">
    <location>
        <begin position="787"/>
        <end position="799"/>
    </location>
</feature>
<dbReference type="InterPro" id="IPR013320">
    <property type="entry name" value="ConA-like_dom_sf"/>
</dbReference>
<dbReference type="InterPro" id="IPR000998">
    <property type="entry name" value="MAM_dom"/>
</dbReference>
<organism evidence="5 6">
    <name type="scientific">Electrophorus voltai</name>
    <dbReference type="NCBI Taxonomy" id="2609070"/>
    <lineage>
        <taxon>Eukaryota</taxon>
        <taxon>Metazoa</taxon>
        <taxon>Chordata</taxon>
        <taxon>Craniata</taxon>
        <taxon>Vertebrata</taxon>
        <taxon>Euteleostomi</taxon>
        <taxon>Actinopterygii</taxon>
        <taxon>Neopterygii</taxon>
        <taxon>Teleostei</taxon>
        <taxon>Ostariophysi</taxon>
        <taxon>Gymnotiformes</taxon>
        <taxon>Gymnotoidei</taxon>
        <taxon>Gymnotidae</taxon>
        <taxon>Electrophorus</taxon>
    </lineage>
</organism>
<dbReference type="InterPro" id="IPR051560">
    <property type="entry name" value="MAM_domain-containing"/>
</dbReference>
<dbReference type="SUPFAM" id="SSF49899">
    <property type="entry name" value="Concanavalin A-like lectins/glucanases"/>
    <property type="match status" value="6"/>
</dbReference>
<feature type="disulfide bond" evidence="3">
    <location>
        <begin position="794"/>
        <end position="812"/>
    </location>
</feature>
<feature type="domain" description="MAM" evidence="4">
    <location>
        <begin position="1"/>
        <end position="167"/>
    </location>
</feature>
<feature type="disulfide bond" evidence="3">
    <location>
        <begin position="1260"/>
        <end position="1275"/>
    </location>
</feature>
<dbReference type="InterPro" id="IPR023415">
    <property type="entry name" value="LDLR_class-A_CS"/>
</dbReference>
<protein>
    <recommendedName>
        <fullName evidence="4">MAM domain-containing protein</fullName>
    </recommendedName>
</protein>
<dbReference type="Pfam" id="PF00629">
    <property type="entry name" value="MAM"/>
    <property type="match status" value="6"/>
</dbReference>
<feature type="disulfide bond" evidence="3">
    <location>
        <begin position="1009"/>
        <end position="1027"/>
    </location>
</feature>
<dbReference type="CDD" id="cd00112">
    <property type="entry name" value="LDLa"/>
    <property type="match status" value="6"/>
</dbReference>
<gene>
    <name evidence="5" type="ORF">P4O66_008252</name>
</gene>
<keyword evidence="1" id="KW-0677">Repeat</keyword>
<evidence type="ECO:0000313" key="5">
    <source>
        <dbReference type="EMBL" id="KAK1796939.1"/>
    </source>
</evidence>
<dbReference type="EMBL" id="JAROKS010000014">
    <property type="protein sequence ID" value="KAK1796939.1"/>
    <property type="molecule type" value="Genomic_DNA"/>
</dbReference>
<feature type="disulfide bond" evidence="3">
    <location>
        <begin position="1002"/>
        <end position="1014"/>
    </location>
</feature>
<evidence type="ECO:0000256" key="2">
    <source>
        <dbReference type="ARBA" id="ARBA00023157"/>
    </source>
</evidence>
<comment type="caution">
    <text evidence="3">Lacks conserved residue(s) required for the propagation of feature annotation.</text>
</comment>
<feature type="domain" description="MAM" evidence="4">
    <location>
        <begin position="649"/>
        <end position="745"/>
    </location>
</feature>
<feature type="disulfide bond" evidence="3">
    <location>
        <begin position="631"/>
        <end position="646"/>
    </location>
</feature>
<dbReference type="PROSITE" id="PS50068">
    <property type="entry name" value="LDLRA_2"/>
    <property type="match status" value="6"/>
</dbReference>
<dbReference type="SMART" id="SM00137">
    <property type="entry name" value="MAM"/>
    <property type="match status" value="4"/>
</dbReference>
<feature type="domain" description="MAM" evidence="4">
    <location>
        <begin position="205"/>
        <end position="369"/>
    </location>
</feature>
<dbReference type="SMART" id="SM00192">
    <property type="entry name" value="LDLa"/>
    <property type="match status" value="6"/>
</dbReference>
<feature type="disulfide bond" evidence="3">
    <location>
        <begin position="397"/>
        <end position="412"/>
    </location>
</feature>
<dbReference type="FunFam" id="2.60.120.200:FF:000182">
    <property type="entry name" value="MAM and LDL-receptor class A domain-containing protein 1"/>
    <property type="match status" value="1"/>
</dbReference>
<evidence type="ECO:0000256" key="1">
    <source>
        <dbReference type="ARBA" id="ARBA00022737"/>
    </source>
</evidence>
<feature type="domain" description="MAM" evidence="4">
    <location>
        <begin position="416"/>
        <end position="584"/>
    </location>
</feature>
<feature type="non-terminal residue" evidence="5">
    <location>
        <position position="1275"/>
    </location>
</feature>
<dbReference type="Proteomes" id="UP001239994">
    <property type="component" value="Unassembled WGS sequence"/>
</dbReference>
<evidence type="ECO:0000259" key="4">
    <source>
        <dbReference type="PROSITE" id="PS50060"/>
    </source>
</evidence>
<comment type="caution">
    <text evidence="5">The sequence shown here is derived from an EMBL/GenBank/DDBJ whole genome shotgun (WGS) entry which is preliminary data.</text>
</comment>
<accession>A0AAD9DXT1</accession>
<feature type="disulfide bond" evidence="3">
    <location>
        <begin position="188"/>
        <end position="203"/>
    </location>
</feature>
<keyword evidence="2 3" id="KW-1015">Disulfide bond</keyword>
<dbReference type="AlphaFoldDB" id="A0AAD9DXT1"/>
<dbReference type="Gene3D" id="4.10.400.10">
    <property type="entry name" value="Low-density Lipoprotein Receptor"/>
    <property type="match status" value="5"/>
</dbReference>
<proteinExistence type="predicted"/>
<dbReference type="InterPro" id="IPR002172">
    <property type="entry name" value="LDrepeatLR_classA_rpt"/>
</dbReference>
<dbReference type="PANTHER" id="PTHR23282">
    <property type="entry name" value="APICAL ENDOSOMAL GLYCOPROTEIN PRECURSOR"/>
    <property type="match status" value="1"/>
</dbReference>
<dbReference type="Gene3D" id="2.60.120.200">
    <property type="match status" value="6"/>
</dbReference>
<dbReference type="SUPFAM" id="SSF57424">
    <property type="entry name" value="LDL receptor-like module"/>
    <property type="match status" value="6"/>
</dbReference>
<dbReference type="CDD" id="cd06263">
    <property type="entry name" value="MAM"/>
    <property type="match status" value="4"/>
</dbReference>
<feature type="disulfide bond" evidence="3">
    <location>
        <begin position="1248"/>
        <end position="1266"/>
    </location>
</feature>
<feature type="domain" description="MAM" evidence="4">
    <location>
        <begin position="1038"/>
        <end position="1190"/>
    </location>
</feature>
<sequence>MCGLEVQHTAHMWARGSSLTDPGLPLDHRGNPAGHYLYVHSENGEAVTAEISSTPFQPSESCMCWLCKMVIFECSYYLQMTFYHHIGLVAGELQLVISSNPSEEQRQIWIRTKPNSELHTRPWIRSSVTFGCSQEFRVVIRGLIFNSSDPTEVIAFDDLSFNQGCVKAAGPSQFDCGSGVCMDDKRVCDFTPDCPHGEDEALCPAQCDFEAGSCGWHEFAPADGFAWVRSSPAGVHADYQHQAPPRDHSTNTSTGHFMFILKSRNSFSQRALLQSPMFQEAGSDCTITFWHYNAGMSVGAANMYLRIEGMSSLTVLWRTLYHQGNFWQPVTVQIGRQSRPFQISVVKLSLGVYDGVSALDDINFHNCSLPGAVDKCLSPHSFHCTQSRACVDYSKLCDLTDDCGDETDEENCSSELMCDFEEGLCSWTQDVEGDVFDWTHVQGPSPTPNTGPFKDHTLGRIDGHYLYIESSAPQEFKDTAVLVSRPFQPTPPQGHLPHPPCVFRFHYHMLGKHIFRLAIYIRTQSSGRGRMLWVRHGDQGNLWHRKTLYLNSARPFQILVEGTVGDDFTGDIGIDDLSFLGCVPYMGSLPSGEASTPPPTPTPTTVTPHSCLHSQFVCGTYGECVSQSQVCDFRRDCSDGSDEKDCVMEECSFEGGDLCGWNLHSPAPPVPLHAFRWQTGQGETIHHGEQYHRPVNDHTLATAVGWYVYADSSNGGYGHTSDLLTPPIAATGPQCTMGFWYYMNGFTVGTLQVILRAKRGISYMGDVVVDDVAFIDCAPLVLSGLPCTKHEFACANGYCIPHGNLCDFIDHCGDGSDENRYICKGFRCNFEFDLCSWRQLKNDSSDWLINSERMPILRTGPPTDHTSHSSSGHYLYLESFFPLASGATAQIVGVLFSHRSRDCRMVFYLHMSGEGAGTLNVYLLTSSSHSLLLNLTGHQGNYWIRQEVALFSSEHFQIMFEGKVGRIGKGDICLDDITFSPGCLLSNTPDLDLPTTPPSGSCPLGLLQCVSGGCYKADESCDFTDNCGDNTDEKDCGTSCSFEHGLCGWKVEHFGWNLGTGSAQKIRPPHDHTLMNENGHFIYLAATPVGLKGDKAHMRSSVWKESSTTCKLSFWYYISHKATGVIRLFLKMQREVKELWMEQTTMPVWRRAEVPLRNLRNFELIFEAERARDVSGGAALDDLEFNDCTRMGLWKKTLVANFRSIAQATIECRIYQGDALSLLLFCIGLNHLGTVHPGSCPAATDFLCNSGGCVESSLVCDSKADCSDTSDEMDC</sequence>
<dbReference type="InterPro" id="IPR036055">
    <property type="entry name" value="LDL_receptor-like_sf"/>
</dbReference>
<dbReference type="GO" id="GO:0016020">
    <property type="term" value="C:membrane"/>
    <property type="evidence" value="ECO:0007669"/>
    <property type="project" value="InterPro"/>
</dbReference>
<feature type="disulfide bond" evidence="3">
    <location>
        <begin position="1021"/>
        <end position="1036"/>
    </location>
</feature>
<feature type="disulfide bond" evidence="3">
    <location>
        <begin position="176"/>
        <end position="194"/>
    </location>
</feature>
<dbReference type="Pfam" id="PF00057">
    <property type="entry name" value="Ldl_recept_a"/>
    <property type="match status" value="5"/>
</dbReference>
<dbReference type="PANTHER" id="PTHR23282:SF140">
    <property type="entry name" value="MAM AND LDL-RECEPTOR CLASS A DOMAIN-CONTAINING PROTEIN 1"/>
    <property type="match status" value="1"/>
</dbReference>
<keyword evidence="6" id="KW-1185">Reference proteome</keyword>